<protein>
    <recommendedName>
        <fullName evidence="3">F-box domain-containing protein</fullName>
    </recommendedName>
</protein>
<proteinExistence type="predicted"/>
<dbReference type="Proteomes" id="UP000022910">
    <property type="component" value="Unassembled WGS sequence"/>
</dbReference>
<reference evidence="1 2" key="1">
    <citation type="submission" date="2014-02" db="EMBL/GenBank/DDBJ databases">
        <title>Single nucleus genome sequencing reveals high similarity among nuclei of an endomycorrhizal fungus.</title>
        <authorList>
            <person name="Lin K."/>
            <person name="Geurts R."/>
            <person name="Zhang Z."/>
            <person name="Limpens E."/>
            <person name="Saunders D.G."/>
            <person name="Mu D."/>
            <person name="Pang E."/>
            <person name="Cao H."/>
            <person name="Cha H."/>
            <person name="Lin T."/>
            <person name="Zhou Q."/>
            <person name="Shang Y."/>
            <person name="Li Y."/>
            <person name="Ivanov S."/>
            <person name="Sharma T."/>
            <person name="Velzen R.V."/>
            <person name="Ruijter N.D."/>
            <person name="Aanen D.K."/>
            <person name="Win J."/>
            <person name="Kamoun S."/>
            <person name="Bisseling T."/>
            <person name="Huang S."/>
        </authorList>
    </citation>
    <scope>NUCLEOTIDE SEQUENCE [LARGE SCALE GENOMIC DNA]</scope>
    <source>
        <strain evidence="2">DAOM197198w</strain>
    </source>
</reference>
<organism evidence="1 2">
    <name type="scientific">Rhizophagus irregularis (strain DAOM 197198w)</name>
    <name type="common">Glomus intraradices</name>
    <dbReference type="NCBI Taxonomy" id="1432141"/>
    <lineage>
        <taxon>Eukaryota</taxon>
        <taxon>Fungi</taxon>
        <taxon>Fungi incertae sedis</taxon>
        <taxon>Mucoromycota</taxon>
        <taxon>Glomeromycotina</taxon>
        <taxon>Glomeromycetes</taxon>
        <taxon>Glomerales</taxon>
        <taxon>Glomeraceae</taxon>
        <taxon>Rhizophagus</taxon>
    </lineage>
</organism>
<comment type="caution">
    <text evidence="1">The sequence shown here is derived from an EMBL/GenBank/DDBJ whole genome shotgun (WGS) entry which is preliminary data.</text>
</comment>
<dbReference type="AlphaFoldDB" id="A0A015LPM1"/>
<name>A0A015LPM1_RHIIW</name>
<dbReference type="OrthoDB" id="2350039at2759"/>
<dbReference type="EMBL" id="JEMT01012751">
    <property type="protein sequence ID" value="EXX74681.1"/>
    <property type="molecule type" value="Genomic_DNA"/>
</dbReference>
<evidence type="ECO:0000313" key="1">
    <source>
        <dbReference type="EMBL" id="EXX74681.1"/>
    </source>
</evidence>
<accession>A0A015LPM1</accession>
<evidence type="ECO:0000313" key="2">
    <source>
        <dbReference type="Proteomes" id="UP000022910"/>
    </source>
</evidence>
<gene>
    <name evidence="1" type="ORF">RirG_048830</name>
</gene>
<dbReference type="HOGENOM" id="CLU_2689112_0_0_1"/>
<evidence type="ECO:0008006" key="3">
    <source>
        <dbReference type="Google" id="ProtNLM"/>
    </source>
</evidence>
<sequence>MAQLLANELLIMTFKELLNETSFEYMNSIYLVCKKWKKLIELVLIEEIEFRLKSKLLIEFSQISMVLVIVQHKT</sequence>
<keyword evidence="2" id="KW-1185">Reference proteome</keyword>